<feature type="transmembrane region" description="Helical" evidence="2">
    <location>
        <begin position="83"/>
        <end position="101"/>
    </location>
</feature>
<dbReference type="Proteomes" id="UP001570511">
    <property type="component" value="Unassembled WGS sequence"/>
</dbReference>
<keyword evidence="2" id="KW-1133">Transmembrane helix</keyword>
<feature type="domain" description="C2H2-type" evidence="3">
    <location>
        <begin position="30"/>
        <end position="53"/>
    </location>
</feature>
<accession>A0ABD5MEH8</accession>
<evidence type="ECO:0000259" key="3">
    <source>
        <dbReference type="PROSITE" id="PS50157"/>
    </source>
</evidence>
<sequence>MSARDSGGRTAGDDGRSDGADAEASADPAFDCGDCGRAFHTEDLLVLHRGVRHPNALDAADQEAYREAYAAEEREIRSFRLRALAVLVLLYFGFLFLYVIYAS</sequence>
<evidence type="ECO:0000256" key="2">
    <source>
        <dbReference type="SAM" id="Phobius"/>
    </source>
</evidence>
<evidence type="ECO:0000313" key="4">
    <source>
        <dbReference type="EMBL" id="MFA1612009.1"/>
    </source>
</evidence>
<name>A0ABD5MEH8_9EURY</name>
<dbReference type="GO" id="GO:0003677">
    <property type="term" value="F:DNA binding"/>
    <property type="evidence" value="ECO:0007669"/>
    <property type="project" value="UniProtKB-KW"/>
</dbReference>
<evidence type="ECO:0000256" key="1">
    <source>
        <dbReference type="SAM" id="MobiDB-lite"/>
    </source>
</evidence>
<dbReference type="RefSeq" id="WP_372390559.1">
    <property type="nucleotide sequence ID" value="NZ_JBGNYA010000001.1"/>
</dbReference>
<reference evidence="4 5" key="1">
    <citation type="submission" date="2024-08" db="EMBL/GenBank/DDBJ databases">
        <title>Halobellus sp. MBLA0158 whole genome sequence.</title>
        <authorList>
            <person name="Hwang C.Y."/>
            <person name="Cho E.-S."/>
            <person name="Seo M.-J."/>
        </authorList>
    </citation>
    <scope>NUCLEOTIDE SEQUENCE [LARGE SCALE GENOMIC DNA]</scope>
    <source>
        <strain evidence="4 5">MBLA0158</strain>
    </source>
</reference>
<proteinExistence type="predicted"/>
<keyword evidence="2" id="KW-0472">Membrane</keyword>
<keyword evidence="5" id="KW-1185">Reference proteome</keyword>
<evidence type="ECO:0000313" key="5">
    <source>
        <dbReference type="Proteomes" id="UP001570511"/>
    </source>
</evidence>
<dbReference type="PROSITE" id="PS00028">
    <property type="entry name" value="ZINC_FINGER_C2H2_1"/>
    <property type="match status" value="1"/>
</dbReference>
<dbReference type="AlphaFoldDB" id="A0ABD5MEH8"/>
<dbReference type="PROSITE" id="PS50157">
    <property type="entry name" value="ZINC_FINGER_C2H2_2"/>
    <property type="match status" value="1"/>
</dbReference>
<feature type="region of interest" description="Disordered" evidence="1">
    <location>
        <begin position="1"/>
        <end position="25"/>
    </location>
</feature>
<organism evidence="4 5">
    <name type="scientific">Halobellus rubicundus</name>
    <dbReference type="NCBI Taxonomy" id="2996466"/>
    <lineage>
        <taxon>Archaea</taxon>
        <taxon>Methanobacteriati</taxon>
        <taxon>Methanobacteriota</taxon>
        <taxon>Stenosarchaea group</taxon>
        <taxon>Halobacteria</taxon>
        <taxon>Halobacteriales</taxon>
        <taxon>Haloferacaceae</taxon>
        <taxon>Halobellus</taxon>
    </lineage>
</organism>
<gene>
    <name evidence="4" type="ORF">OS889_13455</name>
</gene>
<dbReference type="InterPro" id="IPR013087">
    <property type="entry name" value="Znf_C2H2_type"/>
</dbReference>
<keyword evidence="2" id="KW-0812">Transmembrane</keyword>
<keyword evidence="4" id="KW-0238">DNA-binding</keyword>
<comment type="caution">
    <text evidence="4">The sequence shown here is derived from an EMBL/GenBank/DDBJ whole genome shotgun (WGS) entry which is preliminary data.</text>
</comment>
<dbReference type="EMBL" id="JBGNYA010000001">
    <property type="protein sequence ID" value="MFA1612009.1"/>
    <property type="molecule type" value="Genomic_DNA"/>
</dbReference>
<protein>
    <submittedName>
        <fullName evidence="4">DNA-binding protein</fullName>
    </submittedName>
</protein>